<accession>A0A1S9PA82</accession>
<gene>
    <name evidence="4" type="ORF">BC343_13170</name>
</gene>
<sequence length="256" mass="27470">MFQSDLFDIKGKVALVTGSSGGLGSAFAKGLCQHGARVILNGRNRQKLDAQVKQFTEDGYEVYGYDFDIADSAAVNAAVADISSKIGDIDILVNNAGITVRAPLEDFDESDWDRIIASNLTSAFIVSKAVVGKMIARRSGKIINIGSLQSELGRPSITPYAASKGGLKMLTKGMAVEWAKHNIQVNGIGPGYFKTDMTKPLYENTDFNDWVCKRAPAGRWGETDELVGALIFLSSKASDYVNGQMLYVDGGLLSGV</sequence>
<dbReference type="FunFam" id="3.40.50.720:FF:000173">
    <property type="entry name" value="3-oxoacyl-[acyl-carrier protein] reductase"/>
    <property type="match status" value="1"/>
</dbReference>
<evidence type="ECO:0000256" key="3">
    <source>
        <dbReference type="RuleBase" id="RU000363"/>
    </source>
</evidence>
<keyword evidence="2" id="KW-0560">Oxidoreductase</keyword>
<dbReference type="PROSITE" id="PS00061">
    <property type="entry name" value="ADH_SHORT"/>
    <property type="match status" value="1"/>
</dbReference>
<evidence type="ECO:0000256" key="2">
    <source>
        <dbReference type="ARBA" id="ARBA00023002"/>
    </source>
</evidence>
<comment type="similarity">
    <text evidence="1 3">Belongs to the short-chain dehydrogenases/reductases (SDR) family.</text>
</comment>
<evidence type="ECO:0000313" key="4">
    <source>
        <dbReference type="EMBL" id="OOQ57737.1"/>
    </source>
</evidence>
<dbReference type="PRINTS" id="PR00080">
    <property type="entry name" value="SDRFAMILY"/>
</dbReference>
<protein>
    <submittedName>
        <fullName evidence="4">Gluconate 5-dehydrogenase</fullName>
    </submittedName>
</protein>
<dbReference type="OrthoDB" id="597477at2"/>
<dbReference type="CDD" id="cd05347">
    <property type="entry name" value="Ga5DH-like_SDR_c"/>
    <property type="match status" value="1"/>
</dbReference>
<dbReference type="GO" id="GO:0016616">
    <property type="term" value="F:oxidoreductase activity, acting on the CH-OH group of donors, NAD or NADP as acceptor"/>
    <property type="evidence" value="ECO:0007669"/>
    <property type="project" value="TreeGrafter"/>
</dbReference>
<dbReference type="InterPro" id="IPR002347">
    <property type="entry name" value="SDR_fam"/>
</dbReference>
<dbReference type="EMBL" id="MBTF01000035">
    <property type="protein sequence ID" value="OOQ57737.1"/>
    <property type="molecule type" value="Genomic_DNA"/>
</dbReference>
<name>A0A1S9PA82_9SPHI</name>
<dbReference type="InterPro" id="IPR020904">
    <property type="entry name" value="Sc_DH/Rdtase_CS"/>
</dbReference>
<dbReference type="RefSeq" id="WP_078350338.1">
    <property type="nucleotide sequence ID" value="NZ_MBTF01000035.1"/>
</dbReference>
<dbReference type="AlphaFoldDB" id="A0A1S9PA82"/>
<dbReference type="Pfam" id="PF00106">
    <property type="entry name" value="adh_short"/>
    <property type="match status" value="1"/>
</dbReference>
<dbReference type="Proteomes" id="UP000189739">
    <property type="component" value="Unassembled WGS sequence"/>
</dbReference>
<proteinExistence type="inferred from homology"/>
<dbReference type="SUPFAM" id="SSF51735">
    <property type="entry name" value="NAD(P)-binding Rossmann-fold domains"/>
    <property type="match status" value="1"/>
</dbReference>
<dbReference type="InterPro" id="IPR036291">
    <property type="entry name" value="NAD(P)-bd_dom_sf"/>
</dbReference>
<comment type="caution">
    <text evidence="4">The sequence shown here is derived from an EMBL/GenBank/DDBJ whole genome shotgun (WGS) entry which is preliminary data.</text>
</comment>
<dbReference type="PANTHER" id="PTHR42760">
    <property type="entry name" value="SHORT-CHAIN DEHYDROGENASES/REDUCTASES FAMILY MEMBER"/>
    <property type="match status" value="1"/>
</dbReference>
<dbReference type="PRINTS" id="PR00081">
    <property type="entry name" value="GDHRDH"/>
</dbReference>
<dbReference type="STRING" id="1792845.BC343_13170"/>
<reference evidence="4 5" key="1">
    <citation type="submission" date="2016-07" db="EMBL/GenBank/DDBJ databases">
        <title>Genomic analysis of zinc-resistant bacterium Mucilaginibacter pedocola TBZ30.</title>
        <authorList>
            <person name="Huang J."/>
            <person name="Tang J."/>
        </authorList>
    </citation>
    <scope>NUCLEOTIDE SEQUENCE [LARGE SCALE GENOMIC DNA]</scope>
    <source>
        <strain evidence="4 5">TBZ30</strain>
    </source>
</reference>
<evidence type="ECO:0000256" key="1">
    <source>
        <dbReference type="ARBA" id="ARBA00006484"/>
    </source>
</evidence>
<evidence type="ECO:0000313" key="5">
    <source>
        <dbReference type="Proteomes" id="UP000189739"/>
    </source>
</evidence>
<dbReference type="PANTHER" id="PTHR42760:SF115">
    <property type="entry name" value="3-OXOACYL-[ACYL-CARRIER-PROTEIN] REDUCTASE FABG"/>
    <property type="match status" value="1"/>
</dbReference>
<dbReference type="Gene3D" id="3.40.50.720">
    <property type="entry name" value="NAD(P)-binding Rossmann-like Domain"/>
    <property type="match status" value="1"/>
</dbReference>
<organism evidence="4 5">
    <name type="scientific">Mucilaginibacter pedocola</name>
    <dbReference type="NCBI Taxonomy" id="1792845"/>
    <lineage>
        <taxon>Bacteria</taxon>
        <taxon>Pseudomonadati</taxon>
        <taxon>Bacteroidota</taxon>
        <taxon>Sphingobacteriia</taxon>
        <taxon>Sphingobacteriales</taxon>
        <taxon>Sphingobacteriaceae</taxon>
        <taxon>Mucilaginibacter</taxon>
    </lineage>
</organism>
<keyword evidence="5" id="KW-1185">Reference proteome</keyword>